<dbReference type="Proteomes" id="UP000053989">
    <property type="component" value="Unassembled WGS sequence"/>
</dbReference>
<protein>
    <recommendedName>
        <fullName evidence="1">DM2 domain-containing protein</fullName>
    </recommendedName>
</protein>
<evidence type="ECO:0000313" key="2">
    <source>
        <dbReference type="EMBL" id="KIM56907.1"/>
    </source>
</evidence>
<dbReference type="EMBL" id="KN822108">
    <property type="protein sequence ID" value="KIM56907.1"/>
    <property type="molecule type" value="Genomic_DNA"/>
</dbReference>
<dbReference type="Gene3D" id="1.10.245.10">
    <property type="entry name" value="SWIB/MDM2 domain"/>
    <property type="match status" value="1"/>
</dbReference>
<reference evidence="3" key="2">
    <citation type="submission" date="2015-01" db="EMBL/GenBank/DDBJ databases">
        <title>Evolutionary Origins and Diversification of the Mycorrhizal Mutualists.</title>
        <authorList>
            <consortium name="DOE Joint Genome Institute"/>
            <consortium name="Mycorrhizal Genomics Consortium"/>
            <person name="Kohler A."/>
            <person name="Kuo A."/>
            <person name="Nagy L.G."/>
            <person name="Floudas D."/>
            <person name="Copeland A."/>
            <person name="Barry K.W."/>
            <person name="Cichocki N."/>
            <person name="Veneault-Fourrey C."/>
            <person name="LaButti K."/>
            <person name="Lindquist E.A."/>
            <person name="Lipzen A."/>
            <person name="Lundell T."/>
            <person name="Morin E."/>
            <person name="Murat C."/>
            <person name="Riley R."/>
            <person name="Ohm R."/>
            <person name="Sun H."/>
            <person name="Tunlid A."/>
            <person name="Henrissat B."/>
            <person name="Grigoriev I.V."/>
            <person name="Hibbett D.S."/>
            <person name="Martin F."/>
        </authorList>
    </citation>
    <scope>NUCLEOTIDE SEQUENCE [LARGE SCALE GENOMIC DNA]</scope>
    <source>
        <strain evidence="3">Foug A</strain>
    </source>
</reference>
<dbReference type="InParanoid" id="A0A0C2ZWR7"/>
<keyword evidence="3" id="KW-1185">Reference proteome</keyword>
<gene>
    <name evidence="2" type="ORF">SCLCIDRAFT_1219940</name>
</gene>
<dbReference type="AlphaFoldDB" id="A0A0C2ZWR7"/>
<dbReference type="Pfam" id="PF02201">
    <property type="entry name" value="SWIB"/>
    <property type="match status" value="1"/>
</dbReference>
<evidence type="ECO:0000313" key="3">
    <source>
        <dbReference type="Proteomes" id="UP000053989"/>
    </source>
</evidence>
<dbReference type="InterPro" id="IPR003121">
    <property type="entry name" value="SWIB_MDM2_domain"/>
</dbReference>
<name>A0A0C2ZWR7_9AGAM</name>
<proteinExistence type="predicted"/>
<evidence type="ECO:0000259" key="1">
    <source>
        <dbReference type="Pfam" id="PF02201"/>
    </source>
</evidence>
<accession>A0A0C2ZWR7</accession>
<sequence>MEATAAWRYTTGYVLRIEEDSHIDAVRALWNYIKISCLQDEFGCHKIKADDYLLSRLRVVGLNHSESQIY</sequence>
<dbReference type="HOGENOM" id="CLU_2759269_0_0_1"/>
<dbReference type="InterPro" id="IPR036885">
    <property type="entry name" value="SWIB_MDM2_dom_sf"/>
</dbReference>
<feature type="domain" description="DM2" evidence="1">
    <location>
        <begin position="14"/>
        <end position="54"/>
    </location>
</feature>
<reference evidence="2 3" key="1">
    <citation type="submission" date="2014-04" db="EMBL/GenBank/DDBJ databases">
        <authorList>
            <consortium name="DOE Joint Genome Institute"/>
            <person name="Kuo A."/>
            <person name="Kohler A."/>
            <person name="Nagy L.G."/>
            <person name="Floudas D."/>
            <person name="Copeland A."/>
            <person name="Barry K.W."/>
            <person name="Cichocki N."/>
            <person name="Veneault-Fourrey C."/>
            <person name="LaButti K."/>
            <person name="Lindquist E.A."/>
            <person name="Lipzen A."/>
            <person name="Lundell T."/>
            <person name="Morin E."/>
            <person name="Murat C."/>
            <person name="Sun H."/>
            <person name="Tunlid A."/>
            <person name="Henrissat B."/>
            <person name="Grigoriev I.V."/>
            <person name="Hibbett D.S."/>
            <person name="Martin F."/>
            <person name="Nordberg H.P."/>
            <person name="Cantor M.N."/>
            <person name="Hua S.X."/>
        </authorList>
    </citation>
    <scope>NUCLEOTIDE SEQUENCE [LARGE SCALE GENOMIC DNA]</scope>
    <source>
        <strain evidence="2 3">Foug A</strain>
    </source>
</reference>
<dbReference type="SUPFAM" id="SSF47592">
    <property type="entry name" value="SWIB/MDM2 domain"/>
    <property type="match status" value="1"/>
</dbReference>
<organism evidence="2 3">
    <name type="scientific">Scleroderma citrinum Foug A</name>
    <dbReference type="NCBI Taxonomy" id="1036808"/>
    <lineage>
        <taxon>Eukaryota</taxon>
        <taxon>Fungi</taxon>
        <taxon>Dikarya</taxon>
        <taxon>Basidiomycota</taxon>
        <taxon>Agaricomycotina</taxon>
        <taxon>Agaricomycetes</taxon>
        <taxon>Agaricomycetidae</taxon>
        <taxon>Boletales</taxon>
        <taxon>Sclerodermatineae</taxon>
        <taxon>Sclerodermataceae</taxon>
        <taxon>Scleroderma</taxon>
    </lineage>
</organism>